<dbReference type="Proteomes" id="UP000269396">
    <property type="component" value="Unassembled WGS sequence"/>
</dbReference>
<keyword evidence="3" id="KW-1185">Reference proteome</keyword>
<feature type="region of interest" description="Disordered" evidence="1">
    <location>
        <begin position="1"/>
        <end position="57"/>
    </location>
</feature>
<reference evidence="2 3" key="1">
    <citation type="submission" date="2018-11" db="EMBL/GenBank/DDBJ databases">
        <authorList>
            <consortium name="Pathogen Informatics"/>
        </authorList>
    </citation>
    <scope>NUCLEOTIDE SEQUENCE [LARGE SCALE GENOMIC DNA]</scope>
    <source>
        <strain>Denwood</strain>
        <strain evidence="3">Zambia</strain>
    </source>
</reference>
<evidence type="ECO:0000313" key="3">
    <source>
        <dbReference type="Proteomes" id="UP000269396"/>
    </source>
</evidence>
<accession>A0A183P5V2</accession>
<gene>
    <name evidence="2" type="ORF">SMTD_LOCUS9738</name>
</gene>
<proteinExistence type="predicted"/>
<dbReference type="EMBL" id="UZAL01029952">
    <property type="protein sequence ID" value="VDP51282.1"/>
    <property type="molecule type" value="Genomic_DNA"/>
</dbReference>
<organism evidence="2 3">
    <name type="scientific">Schistosoma mattheei</name>
    <dbReference type="NCBI Taxonomy" id="31246"/>
    <lineage>
        <taxon>Eukaryota</taxon>
        <taxon>Metazoa</taxon>
        <taxon>Spiralia</taxon>
        <taxon>Lophotrochozoa</taxon>
        <taxon>Platyhelminthes</taxon>
        <taxon>Trematoda</taxon>
        <taxon>Digenea</taxon>
        <taxon>Strigeidida</taxon>
        <taxon>Schistosomatoidea</taxon>
        <taxon>Schistosomatidae</taxon>
        <taxon>Schistosoma</taxon>
    </lineage>
</organism>
<protein>
    <submittedName>
        <fullName evidence="2">Uncharacterized protein</fullName>
    </submittedName>
</protein>
<evidence type="ECO:0000256" key="1">
    <source>
        <dbReference type="SAM" id="MobiDB-lite"/>
    </source>
</evidence>
<dbReference type="AlphaFoldDB" id="A0A183P5V2"/>
<name>A0A183P5V2_9TREM</name>
<evidence type="ECO:0000313" key="2">
    <source>
        <dbReference type="EMBL" id="VDP51282.1"/>
    </source>
</evidence>
<sequence length="73" mass="8291">MDFTGSHHTKPNRPYLHQQNVQEDDGRHENKEKSGYSIRPSLADRQDEIENPGALDNGVDNITKVQYGFSSGY</sequence>
<feature type="compositionally biased region" description="Basic and acidic residues" evidence="1">
    <location>
        <begin position="24"/>
        <end position="34"/>
    </location>
</feature>